<protein>
    <submittedName>
        <fullName evidence="2">Uncharacterized protein</fullName>
    </submittedName>
</protein>
<evidence type="ECO:0000313" key="2">
    <source>
        <dbReference type="EMBL" id="SVA32932.1"/>
    </source>
</evidence>
<name>A0A381UXR4_9ZZZZ</name>
<keyword evidence="1" id="KW-1133">Transmembrane helix</keyword>
<dbReference type="AlphaFoldDB" id="A0A381UXR4"/>
<dbReference type="EMBL" id="UINC01007368">
    <property type="protein sequence ID" value="SVA32932.1"/>
    <property type="molecule type" value="Genomic_DNA"/>
</dbReference>
<keyword evidence="1" id="KW-0472">Membrane</keyword>
<organism evidence="2">
    <name type="scientific">marine metagenome</name>
    <dbReference type="NCBI Taxonomy" id="408172"/>
    <lineage>
        <taxon>unclassified sequences</taxon>
        <taxon>metagenomes</taxon>
        <taxon>ecological metagenomes</taxon>
    </lineage>
</organism>
<evidence type="ECO:0000256" key="1">
    <source>
        <dbReference type="SAM" id="Phobius"/>
    </source>
</evidence>
<gene>
    <name evidence="2" type="ORF">METZ01_LOCUS85786</name>
</gene>
<accession>A0A381UXR4</accession>
<feature type="transmembrane region" description="Helical" evidence="1">
    <location>
        <begin position="75"/>
        <end position="95"/>
    </location>
</feature>
<reference evidence="2" key="1">
    <citation type="submission" date="2018-05" db="EMBL/GenBank/DDBJ databases">
        <authorList>
            <person name="Lanie J.A."/>
            <person name="Ng W.-L."/>
            <person name="Kazmierczak K.M."/>
            <person name="Andrzejewski T.M."/>
            <person name="Davidsen T.M."/>
            <person name="Wayne K.J."/>
            <person name="Tettelin H."/>
            <person name="Glass J.I."/>
            <person name="Rusch D."/>
            <person name="Podicherti R."/>
            <person name="Tsui H.-C.T."/>
            <person name="Winkler M.E."/>
        </authorList>
    </citation>
    <scope>NUCLEOTIDE SEQUENCE</scope>
</reference>
<sequence length="257" mass="27747">MNKLLNLLLDLPKTVNDKLPENCFNEMMDNSEGSIKKWTGTAFKVGALVLLVVTLISVISGGMDTMSSASGLGQVSAIICLLILVYAAFPIAHVVRTAGDSLSASKSNSVDFIFRDFVTENIKALGHITALVALFGAICSTVGWVLNSDGMSMSVDLYGGFAYAYALPLDATATFIEMIRLDFVGGVISDFFSWDLTGSEASGYNIDGLVAVGYEYAQVILILAKLYLALAIYHFFYGILSTLTRWIQRPSLPFKSS</sequence>
<feature type="transmembrane region" description="Helical" evidence="1">
    <location>
        <begin position="124"/>
        <end position="146"/>
    </location>
</feature>
<proteinExistence type="predicted"/>
<feature type="transmembrane region" description="Helical" evidence="1">
    <location>
        <begin position="45"/>
        <end position="63"/>
    </location>
</feature>
<feature type="transmembrane region" description="Helical" evidence="1">
    <location>
        <begin position="216"/>
        <end position="240"/>
    </location>
</feature>
<keyword evidence="1" id="KW-0812">Transmembrane</keyword>